<dbReference type="InterPro" id="IPR036618">
    <property type="entry name" value="PtsI_HPr-bd_sf"/>
</dbReference>
<keyword evidence="12" id="KW-0418">Kinase</keyword>
<keyword evidence="11" id="KW-0479">Metal-binding</keyword>
<evidence type="ECO:0000256" key="13">
    <source>
        <dbReference type="ARBA" id="ARBA00022842"/>
    </source>
</evidence>
<dbReference type="InterPro" id="IPR008279">
    <property type="entry name" value="PEP-util_enz_mobile_dom"/>
</dbReference>
<evidence type="ECO:0000256" key="12">
    <source>
        <dbReference type="ARBA" id="ARBA00022777"/>
    </source>
</evidence>
<dbReference type="AlphaFoldDB" id="A0A420WFX2"/>
<dbReference type="PANTHER" id="PTHR46244">
    <property type="entry name" value="PHOSPHOENOLPYRUVATE-PROTEIN PHOSPHOTRANSFERASE"/>
    <property type="match status" value="1"/>
</dbReference>
<dbReference type="GO" id="GO:0016301">
    <property type="term" value="F:kinase activity"/>
    <property type="evidence" value="ECO:0007669"/>
    <property type="project" value="UniProtKB-KW"/>
</dbReference>
<comment type="caution">
    <text evidence="15">The sequence shown here is derived from an EMBL/GenBank/DDBJ whole genome shotgun (WGS) entry which is preliminary data.</text>
</comment>
<comment type="subcellular location">
    <subcellularLocation>
        <location evidence="3">Cytoplasm</location>
    </subcellularLocation>
</comment>
<dbReference type="InterPro" id="IPR006318">
    <property type="entry name" value="PTS_EI-like"/>
</dbReference>
<dbReference type="SUPFAM" id="SSF55781">
    <property type="entry name" value="GAF domain-like"/>
    <property type="match status" value="1"/>
</dbReference>
<reference evidence="15 16" key="1">
    <citation type="submission" date="2018-10" db="EMBL/GenBank/DDBJ databases">
        <title>Comparative analysis of microorganisms from saline springs in Andes Mountain Range, Colombia.</title>
        <authorList>
            <person name="Rubin E."/>
        </authorList>
    </citation>
    <scope>NUCLEOTIDE SEQUENCE [LARGE SCALE GENOMIC DNA]</scope>
    <source>
        <strain evidence="15 16">USBA 36</strain>
    </source>
</reference>
<keyword evidence="6" id="KW-0813">Transport</keyword>
<dbReference type="Pfam" id="PF01590">
    <property type="entry name" value="GAF"/>
    <property type="match status" value="1"/>
</dbReference>
<sequence>MLKRLRDVMAGPGSAQERLEQVVTVIAADMVAEVCSVYIRRAGELLELFATEGLNPEAVHRTRLRIGEGLVGDIAAHARPLALADAQAHPQFAYRPETGEEVFASLMGVPILRSGKVLGVLAVQNRTRRQYTEEETEHLETIAMVLAELVATGELIKPAEMLSTEGNAMLPSRLEGVKINGGLAIGQAVLHQRQVVIRRVVAEDAEEELVRFRTALAGMQSAIDRMIDAVDSDVAAGEHRDILESYRMFAEDRGWIGRIAEAIRTGLTAEAAVQKVQNDTRARMSQITDPYLRERLLDLDDLAMRLLQHLSGDVDLLVDLPPTDVVLIARSMGPAELLDYDRTSLRALVLEEGSITSHVAIVARALDIPVVGRVSGIVTRVEAGDQIVVDGDNGLVMVRPGEDVLEHFAAAMGARQQQMQSYAALRDLPARTKDGVDIAMLLNAGMLADLTHVEEAGAAGIGLYRTEIPFMIRSAYPDLKSQVEIYSRALERAGGRPVVFRTLDVGGDKRLPYFSYDDDENPAMGWRAMRISIDRPAMLRQQLRAMIRAAAGRPLSVMFPMVAEVAEIDVARAVLDMEIAREEAAGRPLPQPLSVGVMIEVPSLFWQLDQILQRVDFLSVGSNDLLQFFFASDRGSPLLADRYDCLSPAMLCFLRGIVEKADAAGKPITVCGEMAGRPLDAMALLALGFRRLSMNPAGIGPVKSMVRSLNLAQAQDYILTLLHQPDHSLRRKLRSFAKDYGVVL</sequence>
<dbReference type="GO" id="GO:0046872">
    <property type="term" value="F:metal ion binding"/>
    <property type="evidence" value="ECO:0007669"/>
    <property type="project" value="UniProtKB-KW"/>
</dbReference>
<keyword evidence="9 15" id="KW-0808">Transferase</keyword>
<dbReference type="GO" id="GO:0005737">
    <property type="term" value="C:cytoplasm"/>
    <property type="evidence" value="ECO:0007669"/>
    <property type="project" value="UniProtKB-SubCell"/>
</dbReference>
<keyword evidence="8" id="KW-0762">Sugar transport</keyword>
<feature type="domain" description="GAF" evidence="14">
    <location>
        <begin position="14"/>
        <end position="160"/>
    </location>
</feature>
<evidence type="ECO:0000256" key="10">
    <source>
        <dbReference type="ARBA" id="ARBA00022683"/>
    </source>
</evidence>
<dbReference type="Proteomes" id="UP000277424">
    <property type="component" value="Unassembled WGS sequence"/>
</dbReference>
<evidence type="ECO:0000256" key="6">
    <source>
        <dbReference type="ARBA" id="ARBA00022448"/>
    </source>
</evidence>
<evidence type="ECO:0000259" key="14">
    <source>
        <dbReference type="SMART" id="SM00065"/>
    </source>
</evidence>
<comment type="catalytic activity">
    <reaction evidence="1">
        <text>L-histidyl-[protein] + phosphoenolpyruvate = N(pros)-phospho-L-histidyl-[protein] + pyruvate</text>
        <dbReference type="Rhea" id="RHEA:23880"/>
        <dbReference type="Rhea" id="RHEA-COMP:9745"/>
        <dbReference type="Rhea" id="RHEA-COMP:9746"/>
        <dbReference type="ChEBI" id="CHEBI:15361"/>
        <dbReference type="ChEBI" id="CHEBI:29979"/>
        <dbReference type="ChEBI" id="CHEBI:58702"/>
        <dbReference type="ChEBI" id="CHEBI:64837"/>
        <dbReference type="EC" id="2.7.3.9"/>
    </reaction>
</comment>
<dbReference type="PANTHER" id="PTHR46244:SF6">
    <property type="entry name" value="PHOSPHOENOLPYRUVATE-PROTEIN PHOSPHOTRANSFERASE"/>
    <property type="match status" value="1"/>
</dbReference>
<evidence type="ECO:0000313" key="16">
    <source>
        <dbReference type="Proteomes" id="UP000277424"/>
    </source>
</evidence>
<dbReference type="Gene3D" id="3.20.20.60">
    <property type="entry name" value="Phosphoenolpyruvate-binding domains"/>
    <property type="match status" value="1"/>
</dbReference>
<dbReference type="Pfam" id="PF05524">
    <property type="entry name" value="PEP-utilisers_N"/>
    <property type="match status" value="1"/>
</dbReference>
<protein>
    <recommendedName>
        <fullName evidence="5">phosphoenolpyruvate--protein phosphotransferase</fullName>
        <ecNumber evidence="5">2.7.3.9</ecNumber>
    </recommendedName>
</protein>
<dbReference type="Gene3D" id="3.50.30.10">
    <property type="entry name" value="Phosphohistidine domain"/>
    <property type="match status" value="1"/>
</dbReference>
<dbReference type="EMBL" id="RBIG01000002">
    <property type="protein sequence ID" value="RKQ69888.1"/>
    <property type="molecule type" value="Genomic_DNA"/>
</dbReference>
<dbReference type="Gene3D" id="1.10.274.10">
    <property type="entry name" value="PtsI, HPr-binding domain"/>
    <property type="match status" value="1"/>
</dbReference>
<dbReference type="NCBIfam" id="TIGR01417">
    <property type="entry name" value="PTS_I_fam"/>
    <property type="match status" value="1"/>
</dbReference>
<evidence type="ECO:0000256" key="4">
    <source>
        <dbReference type="ARBA" id="ARBA00007837"/>
    </source>
</evidence>
<dbReference type="InterPro" id="IPR000121">
    <property type="entry name" value="PEP_util_C"/>
</dbReference>
<keyword evidence="10" id="KW-0598">Phosphotransferase system</keyword>
<dbReference type="Gene3D" id="3.30.450.40">
    <property type="match status" value="1"/>
</dbReference>
<dbReference type="InterPro" id="IPR029016">
    <property type="entry name" value="GAF-like_dom_sf"/>
</dbReference>
<dbReference type="GO" id="GO:0009401">
    <property type="term" value="P:phosphoenolpyruvate-dependent sugar phosphotransferase system"/>
    <property type="evidence" value="ECO:0007669"/>
    <property type="project" value="UniProtKB-KW"/>
</dbReference>
<dbReference type="Pfam" id="PF00391">
    <property type="entry name" value="PEP-utilizers"/>
    <property type="match status" value="1"/>
</dbReference>
<evidence type="ECO:0000256" key="3">
    <source>
        <dbReference type="ARBA" id="ARBA00004496"/>
    </source>
</evidence>
<gene>
    <name evidence="15" type="ORF">BCL74_1822</name>
</gene>
<dbReference type="InterPro" id="IPR008731">
    <property type="entry name" value="PTS_EIN"/>
</dbReference>
<evidence type="ECO:0000256" key="1">
    <source>
        <dbReference type="ARBA" id="ARBA00000683"/>
    </source>
</evidence>
<comment type="cofactor">
    <cofactor evidence="2">
        <name>Mg(2+)</name>
        <dbReference type="ChEBI" id="CHEBI:18420"/>
    </cofactor>
</comment>
<dbReference type="SMART" id="SM00065">
    <property type="entry name" value="GAF"/>
    <property type="match status" value="1"/>
</dbReference>
<dbReference type="InterPro" id="IPR040442">
    <property type="entry name" value="Pyrv_kinase-like_dom_sf"/>
</dbReference>
<keyword evidence="7" id="KW-0963">Cytoplasm</keyword>
<evidence type="ECO:0000256" key="2">
    <source>
        <dbReference type="ARBA" id="ARBA00001946"/>
    </source>
</evidence>
<organism evidence="15 16">
    <name type="scientific">Oceanibaculum indicum</name>
    <dbReference type="NCBI Taxonomy" id="526216"/>
    <lineage>
        <taxon>Bacteria</taxon>
        <taxon>Pseudomonadati</taxon>
        <taxon>Pseudomonadota</taxon>
        <taxon>Alphaproteobacteria</taxon>
        <taxon>Rhodospirillales</taxon>
        <taxon>Oceanibaculaceae</taxon>
        <taxon>Oceanibaculum</taxon>
    </lineage>
</organism>
<dbReference type="RefSeq" id="WP_121219343.1">
    <property type="nucleotide sequence ID" value="NZ_RBIG01000002.1"/>
</dbReference>
<dbReference type="OrthoDB" id="9765468at2"/>
<dbReference type="SUPFAM" id="SSF52009">
    <property type="entry name" value="Phosphohistidine domain"/>
    <property type="match status" value="1"/>
</dbReference>
<name>A0A420WFX2_9PROT</name>
<dbReference type="EC" id="2.7.3.9" evidence="5"/>
<dbReference type="GO" id="GO:0008965">
    <property type="term" value="F:phosphoenolpyruvate-protein phosphotransferase activity"/>
    <property type="evidence" value="ECO:0007669"/>
    <property type="project" value="UniProtKB-EC"/>
</dbReference>
<keyword evidence="13" id="KW-0460">Magnesium</keyword>
<dbReference type="InterPro" id="IPR015813">
    <property type="entry name" value="Pyrv/PenolPyrv_kinase-like_dom"/>
</dbReference>
<evidence type="ECO:0000256" key="7">
    <source>
        <dbReference type="ARBA" id="ARBA00022490"/>
    </source>
</evidence>
<evidence type="ECO:0000256" key="5">
    <source>
        <dbReference type="ARBA" id="ARBA00012232"/>
    </source>
</evidence>
<evidence type="ECO:0000256" key="8">
    <source>
        <dbReference type="ARBA" id="ARBA00022597"/>
    </source>
</evidence>
<proteinExistence type="inferred from homology"/>
<dbReference type="InterPro" id="IPR050499">
    <property type="entry name" value="PEP-utilizing_PTS_enzyme"/>
</dbReference>
<dbReference type="SUPFAM" id="SSF47831">
    <property type="entry name" value="Enzyme I of the PEP:sugar phosphotransferase system HPr-binding (sub)domain"/>
    <property type="match status" value="1"/>
</dbReference>
<dbReference type="PRINTS" id="PR01736">
    <property type="entry name" value="PHPHTRNFRASE"/>
</dbReference>
<comment type="similarity">
    <text evidence="4">Belongs to the PEP-utilizing enzyme family.</text>
</comment>
<dbReference type="SUPFAM" id="SSF51621">
    <property type="entry name" value="Phosphoenolpyruvate/pyruvate domain"/>
    <property type="match status" value="1"/>
</dbReference>
<evidence type="ECO:0000313" key="15">
    <source>
        <dbReference type="EMBL" id="RKQ69888.1"/>
    </source>
</evidence>
<dbReference type="InterPro" id="IPR003018">
    <property type="entry name" value="GAF"/>
</dbReference>
<dbReference type="InterPro" id="IPR036637">
    <property type="entry name" value="Phosphohistidine_dom_sf"/>
</dbReference>
<evidence type="ECO:0000256" key="11">
    <source>
        <dbReference type="ARBA" id="ARBA00022723"/>
    </source>
</evidence>
<dbReference type="Pfam" id="PF02896">
    <property type="entry name" value="PEP-utilizers_C"/>
    <property type="match status" value="1"/>
</dbReference>
<accession>A0A420WFX2</accession>
<evidence type="ECO:0000256" key="9">
    <source>
        <dbReference type="ARBA" id="ARBA00022679"/>
    </source>
</evidence>